<reference evidence="17" key="1">
    <citation type="submission" date="2025-08" db="UniProtKB">
        <authorList>
            <consortium name="RefSeq"/>
        </authorList>
    </citation>
    <scope>IDENTIFICATION</scope>
    <source>
        <tissue evidence="17">Tentacle</tissue>
    </source>
</reference>
<name>A0A6P8HVP1_ACTTE</name>
<evidence type="ECO:0000256" key="7">
    <source>
        <dbReference type="ARBA" id="ARBA00022679"/>
    </source>
</evidence>
<evidence type="ECO:0000256" key="12">
    <source>
        <dbReference type="ARBA" id="ARBA00023098"/>
    </source>
</evidence>
<dbReference type="GO" id="GO:0005789">
    <property type="term" value="C:endoplasmic reticulum membrane"/>
    <property type="evidence" value="ECO:0007669"/>
    <property type="project" value="UniProtKB-SubCell"/>
</dbReference>
<dbReference type="EC" id="2.3.1.20" evidence="5"/>
<dbReference type="PANTHER" id="PTHR12317">
    <property type="entry name" value="DIACYLGLYCEROL O-ACYLTRANSFERASE"/>
    <property type="match status" value="1"/>
</dbReference>
<dbReference type="Pfam" id="PF03982">
    <property type="entry name" value="DAGAT"/>
    <property type="match status" value="1"/>
</dbReference>
<evidence type="ECO:0000256" key="15">
    <source>
        <dbReference type="SAM" id="Phobius"/>
    </source>
</evidence>
<dbReference type="GeneID" id="116293380"/>
<dbReference type="AlphaFoldDB" id="A0A6P8HVP1"/>
<evidence type="ECO:0000256" key="11">
    <source>
        <dbReference type="ARBA" id="ARBA00022989"/>
    </source>
</evidence>
<keyword evidence="11 15" id="KW-1133">Transmembrane helix</keyword>
<keyword evidence="6" id="KW-0444">Lipid biosynthesis</keyword>
<evidence type="ECO:0000313" key="17">
    <source>
        <dbReference type="RefSeq" id="XP_031556662.1"/>
    </source>
</evidence>
<protein>
    <recommendedName>
        <fullName evidence="5">diacylglycerol O-acyltransferase</fullName>
        <ecNumber evidence="5">2.3.1.20</ecNumber>
    </recommendedName>
</protein>
<evidence type="ECO:0000256" key="2">
    <source>
        <dbReference type="ARBA" id="ARBA00004771"/>
    </source>
</evidence>
<comment type="similarity">
    <text evidence="4">Belongs to the diacylglycerol acyltransferase family.</text>
</comment>
<keyword evidence="8 15" id="KW-0812">Transmembrane</keyword>
<comment type="subcellular location">
    <subcellularLocation>
        <location evidence="1">Endoplasmic reticulum membrane</location>
        <topology evidence="1">Multi-pass membrane protein</topology>
    </subcellularLocation>
</comment>
<evidence type="ECO:0000313" key="16">
    <source>
        <dbReference type="Proteomes" id="UP000515163"/>
    </source>
</evidence>
<accession>A0A6P8HVP1</accession>
<dbReference type="GO" id="GO:0006071">
    <property type="term" value="P:glycerol metabolic process"/>
    <property type="evidence" value="ECO:0007669"/>
    <property type="project" value="UniProtKB-KW"/>
</dbReference>
<evidence type="ECO:0000256" key="10">
    <source>
        <dbReference type="ARBA" id="ARBA00022824"/>
    </source>
</evidence>
<evidence type="ECO:0000256" key="4">
    <source>
        <dbReference type="ARBA" id="ARBA00005420"/>
    </source>
</evidence>
<evidence type="ECO:0000256" key="5">
    <source>
        <dbReference type="ARBA" id="ARBA00013244"/>
    </source>
</evidence>
<keyword evidence="16" id="KW-1185">Reference proteome</keyword>
<evidence type="ECO:0000256" key="14">
    <source>
        <dbReference type="ARBA" id="ARBA00023315"/>
    </source>
</evidence>
<dbReference type="PANTHER" id="PTHR12317:SF0">
    <property type="entry name" value="ACYLTRANSFERASE"/>
    <property type="match status" value="1"/>
</dbReference>
<proteinExistence type="inferred from homology"/>
<keyword evidence="12" id="KW-0443">Lipid metabolism</keyword>
<keyword evidence="13 15" id="KW-0472">Membrane</keyword>
<feature type="transmembrane region" description="Helical" evidence="15">
    <location>
        <begin position="7"/>
        <end position="31"/>
    </location>
</feature>
<evidence type="ECO:0000256" key="8">
    <source>
        <dbReference type="ARBA" id="ARBA00022692"/>
    </source>
</evidence>
<keyword evidence="14" id="KW-0012">Acyltransferase</keyword>
<dbReference type="GO" id="GO:0019432">
    <property type="term" value="P:triglyceride biosynthetic process"/>
    <property type="evidence" value="ECO:0007669"/>
    <property type="project" value="TreeGrafter"/>
</dbReference>
<dbReference type="CDD" id="cd07987">
    <property type="entry name" value="LPLAT_MGAT-like"/>
    <property type="match status" value="1"/>
</dbReference>
<dbReference type="InParanoid" id="A0A6P8HVP1"/>
<dbReference type="InterPro" id="IPR007130">
    <property type="entry name" value="DAGAT"/>
</dbReference>
<evidence type="ECO:0000256" key="13">
    <source>
        <dbReference type="ARBA" id="ARBA00023136"/>
    </source>
</evidence>
<organism evidence="16 17">
    <name type="scientific">Actinia tenebrosa</name>
    <name type="common">Australian red waratah sea anemone</name>
    <dbReference type="NCBI Taxonomy" id="6105"/>
    <lineage>
        <taxon>Eukaryota</taxon>
        <taxon>Metazoa</taxon>
        <taxon>Cnidaria</taxon>
        <taxon>Anthozoa</taxon>
        <taxon>Hexacorallia</taxon>
        <taxon>Actiniaria</taxon>
        <taxon>Actiniidae</taxon>
        <taxon>Actinia</taxon>
    </lineage>
</organism>
<gene>
    <name evidence="17" type="primary">LOC116293380</name>
</gene>
<feature type="transmembrane region" description="Helical" evidence="15">
    <location>
        <begin position="37"/>
        <end position="61"/>
    </location>
</feature>
<comment type="pathway">
    <text evidence="3">Lipid metabolism.</text>
</comment>
<keyword evidence="9" id="KW-0319">Glycerol metabolism</keyword>
<dbReference type="KEGG" id="aten:116293380"/>
<dbReference type="GO" id="GO:0004144">
    <property type="term" value="F:diacylglycerol O-acyltransferase activity"/>
    <property type="evidence" value="ECO:0007669"/>
    <property type="project" value="UniProtKB-EC"/>
</dbReference>
<dbReference type="RefSeq" id="XP_031556662.1">
    <property type="nucleotide sequence ID" value="XM_031700802.1"/>
</dbReference>
<evidence type="ECO:0000256" key="1">
    <source>
        <dbReference type="ARBA" id="ARBA00004477"/>
    </source>
</evidence>
<keyword evidence="10" id="KW-0256">Endoplasmic reticulum</keyword>
<dbReference type="OrthoDB" id="264532at2759"/>
<comment type="pathway">
    <text evidence="2">Glycerolipid metabolism; triacylglycerol biosynthesis.</text>
</comment>
<evidence type="ECO:0000256" key="3">
    <source>
        <dbReference type="ARBA" id="ARBA00005189"/>
    </source>
</evidence>
<evidence type="ECO:0000256" key="9">
    <source>
        <dbReference type="ARBA" id="ARBA00022798"/>
    </source>
</evidence>
<dbReference type="Proteomes" id="UP000515163">
    <property type="component" value="Unplaced"/>
</dbReference>
<sequence>MWLSSRILSILAVKLLQILLVWIYCSMFFLGQGIGSVLMITLLTSPLYLFALAYLVISFCFDIETPQQGGRRFQWFRYSQLWHLIRDYFPIKLIRTKRLDAKRNYVFGYHPHGIMCVGAWLNFATEATGFSALFPGITPYLMTLKIRDFAMAGGVCDVSKDSINHVLQGPGGNAAIIVIGGAAESLEARPGAHNLTLKNRKGFVKMALKHGASLVPVYSFGENELYCQANNDHGTWIRFVQSRFQRVMTFAPPLFFGRGLVSNSIGFAPHKTPVNTVGKLSSILHPPSSILHPPSSI</sequence>
<keyword evidence="7" id="KW-0808">Transferase</keyword>
<evidence type="ECO:0000256" key="6">
    <source>
        <dbReference type="ARBA" id="ARBA00022516"/>
    </source>
</evidence>